<accession>A0A183D2K7</accession>
<name>A0A183D2K7_9BILA</name>
<dbReference type="AlphaFoldDB" id="A0A183D2K7"/>
<sequence>MTDSQERNGDNKKTESEKSVKDQLSRKKSAKVRVSSKQTSDGGSGSSKSKKKEHDSHFSIKASLFDAAQMACNIVEITQDSTLRPQKTGIRDIEEKVSIFNYKCAHESSFSRTFINMTENCNKFFDGPIRSIE</sequence>
<dbReference type="WBParaSite" id="GPUH_0000295301-mRNA-1">
    <property type="protein sequence ID" value="GPUH_0000295301-mRNA-1"/>
    <property type="gene ID" value="GPUH_0000295301"/>
</dbReference>
<protein>
    <submittedName>
        <fullName evidence="2 4">Uncharacterized protein</fullName>
    </submittedName>
</protein>
<keyword evidence="3" id="KW-1185">Reference proteome</keyword>
<feature type="compositionally biased region" description="Low complexity" evidence="1">
    <location>
        <begin position="32"/>
        <end position="41"/>
    </location>
</feature>
<dbReference type="EMBL" id="UYRT01004727">
    <property type="protein sequence ID" value="VDK37120.1"/>
    <property type="molecule type" value="Genomic_DNA"/>
</dbReference>
<reference evidence="2 3" key="2">
    <citation type="submission" date="2018-11" db="EMBL/GenBank/DDBJ databases">
        <authorList>
            <consortium name="Pathogen Informatics"/>
        </authorList>
    </citation>
    <scope>NUCLEOTIDE SEQUENCE [LARGE SCALE GENOMIC DNA]</scope>
</reference>
<evidence type="ECO:0000313" key="2">
    <source>
        <dbReference type="EMBL" id="VDK37120.1"/>
    </source>
</evidence>
<feature type="compositionally biased region" description="Basic and acidic residues" evidence="1">
    <location>
        <begin position="1"/>
        <end position="25"/>
    </location>
</feature>
<reference evidence="4" key="1">
    <citation type="submission" date="2016-06" db="UniProtKB">
        <authorList>
            <consortium name="WormBaseParasite"/>
        </authorList>
    </citation>
    <scope>IDENTIFICATION</scope>
</reference>
<evidence type="ECO:0000313" key="3">
    <source>
        <dbReference type="Proteomes" id="UP000271098"/>
    </source>
</evidence>
<evidence type="ECO:0000313" key="4">
    <source>
        <dbReference type="WBParaSite" id="GPUH_0000295301-mRNA-1"/>
    </source>
</evidence>
<gene>
    <name evidence="2" type="ORF">GPUH_LOCUS2948</name>
</gene>
<evidence type="ECO:0000256" key="1">
    <source>
        <dbReference type="SAM" id="MobiDB-lite"/>
    </source>
</evidence>
<feature type="region of interest" description="Disordered" evidence="1">
    <location>
        <begin position="1"/>
        <end position="56"/>
    </location>
</feature>
<dbReference type="Proteomes" id="UP000271098">
    <property type="component" value="Unassembled WGS sequence"/>
</dbReference>
<organism evidence="4">
    <name type="scientific">Gongylonema pulchrum</name>
    <dbReference type="NCBI Taxonomy" id="637853"/>
    <lineage>
        <taxon>Eukaryota</taxon>
        <taxon>Metazoa</taxon>
        <taxon>Ecdysozoa</taxon>
        <taxon>Nematoda</taxon>
        <taxon>Chromadorea</taxon>
        <taxon>Rhabditida</taxon>
        <taxon>Spirurina</taxon>
        <taxon>Spiruromorpha</taxon>
        <taxon>Spiruroidea</taxon>
        <taxon>Gongylonematidae</taxon>
        <taxon>Gongylonema</taxon>
    </lineage>
</organism>
<proteinExistence type="predicted"/>